<dbReference type="InterPro" id="IPR003749">
    <property type="entry name" value="ThiS/MoaD-like"/>
</dbReference>
<sequence>MRIDLNGTPIETGAATLADLITEQNFEAASVATALDGTFIPRDARNRPLHPGARVEVLSPMQGG</sequence>
<accession>A0A1I1GUH2</accession>
<keyword evidence="2" id="KW-1185">Reference proteome</keyword>
<dbReference type="AlphaFoldDB" id="A0A1I1GUH2"/>
<dbReference type="InterPro" id="IPR016155">
    <property type="entry name" value="Mopterin_synth/thiamin_S_b"/>
</dbReference>
<gene>
    <name evidence="1" type="ORF">SAMN05421762_0011</name>
</gene>
<dbReference type="Pfam" id="PF02597">
    <property type="entry name" value="ThiS"/>
    <property type="match status" value="1"/>
</dbReference>
<evidence type="ECO:0000313" key="1">
    <source>
        <dbReference type="EMBL" id="SFC15437.1"/>
    </source>
</evidence>
<dbReference type="Proteomes" id="UP000231644">
    <property type="component" value="Unassembled WGS sequence"/>
</dbReference>
<organism evidence="1 2">
    <name type="scientific">Pseudooceanicola nitratireducens</name>
    <dbReference type="NCBI Taxonomy" id="517719"/>
    <lineage>
        <taxon>Bacteria</taxon>
        <taxon>Pseudomonadati</taxon>
        <taxon>Pseudomonadota</taxon>
        <taxon>Alphaproteobacteria</taxon>
        <taxon>Rhodobacterales</taxon>
        <taxon>Paracoccaceae</taxon>
        <taxon>Pseudooceanicola</taxon>
    </lineage>
</organism>
<dbReference type="OrthoDB" id="197113at2"/>
<dbReference type="InterPro" id="IPR012675">
    <property type="entry name" value="Beta-grasp_dom_sf"/>
</dbReference>
<dbReference type="SUPFAM" id="SSF54285">
    <property type="entry name" value="MoaD/ThiS"/>
    <property type="match status" value="1"/>
</dbReference>
<name>A0A1I1GUH2_9RHOB</name>
<dbReference type="STRING" id="517719.SAMN05421762_0011"/>
<dbReference type="NCBIfam" id="TIGR01683">
    <property type="entry name" value="thiS"/>
    <property type="match status" value="1"/>
</dbReference>
<reference evidence="1 2" key="1">
    <citation type="submission" date="2016-10" db="EMBL/GenBank/DDBJ databases">
        <authorList>
            <person name="de Groot N.N."/>
        </authorList>
    </citation>
    <scope>NUCLEOTIDE SEQUENCE [LARGE SCALE GENOMIC DNA]</scope>
    <source>
        <strain evidence="1 2">DSM 29619</strain>
    </source>
</reference>
<evidence type="ECO:0000313" key="2">
    <source>
        <dbReference type="Proteomes" id="UP000231644"/>
    </source>
</evidence>
<dbReference type="Gene3D" id="3.10.20.30">
    <property type="match status" value="1"/>
</dbReference>
<dbReference type="InterPro" id="IPR010035">
    <property type="entry name" value="Thi_S"/>
</dbReference>
<dbReference type="EMBL" id="FOLX01000001">
    <property type="protein sequence ID" value="SFC15437.1"/>
    <property type="molecule type" value="Genomic_DNA"/>
</dbReference>
<proteinExistence type="predicted"/>
<protein>
    <submittedName>
        <fullName evidence="1">Sulfur carrier protein</fullName>
    </submittedName>
</protein>
<dbReference type="RefSeq" id="WP_093448566.1">
    <property type="nucleotide sequence ID" value="NZ_FNZG01000002.1"/>
</dbReference>
<dbReference type="CDD" id="cd00565">
    <property type="entry name" value="Ubl_ThiS"/>
    <property type="match status" value="1"/>
</dbReference>